<evidence type="ECO:0000313" key="1">
    <source>
        <dbReference type="EMBL" id="KAL3830038.1"/>
    </source>
</evidence>
<comment type="caution">
    <text evidence="1">The sequence shown here is derived from an EMBL/GenBank/DDBJ whole genome shotgun (WGS) entry which is preliminary data.</text>
</comment>
<dbReference type="EMBL" id="JBJXBP010000005">
    <property type="protein sequence ID" value="KAL3830038.1"/>
    <property type="molecule type" value="Genomic_DNA"/>
</dbReference>
<organism evidence="1 2">
    <name type="scientific">Penstemon smallii</name>
    <dbReference type="NCBI Taxonomy" id="265156"/>
    <lineage>
        <taxon>Eukaryota</taxon>
        <taxon>Viridiplantae</taxon>
        <taxon>Streptophyta</taxon>
        <taxon>Embryophyta</taxon>
        <taxon>Tracheophyta</taxon>
        <taxon>Spermatophyta</taxon>
        <taxon>Magnoliopsida</taxon>
        <taxon>eudicotyledons</taxon>
        <taxon>Gunneridae</taxon>
        <taxon>Pentapetalae</taxon>
        <taxon>asterids</taxon>
        <taxon>lamiids</taxon>
        <taxon>Lamiales</taxon>
        <taxon>Plantaginaceae</taxon>
        <taxon>Cheloneae</taxon>
        <taxon>Penstemon</taxon>
    </lineage>
</organism>
<dbReference type="AlphaFoldDB" id="A0ABD3T0P9"/>
<evidence type="ECO:0000313" key="2">
    <source>
        <dbReference type="Proteomes" id="UP001634393"/>
    </source>
</evidence>
<keyword evidence="2" id="KW-1185">Reference proteome</keyword>
<protein>
    <submittedName>
        <fullName evidence="1">Uncharacterized protein</fullName>
    </submittedName>
</protein>
<reference evidence="1 2" key="1">
    <citation type="submission" date="2024-12" db="EMBL/GenBank/DDBJ databases">
        <title>The unique morphological basis and parallel evolutionary history of personate flowers in Penstemon.</title>
        <authorList>
            <person name="Depatie T.H."/>
            <person name="Wessinger C.A."/>
        </authorList>
    </citation>
    <scope>NUCLEOTIDE SEQUENCE [LARGE SCALE GENOMIC DNA]</scope>
    <source>
        <strain evidence="1">WTNN_2</strain>
        <tissue evidence="1">Leaf</tissue>
    </source>
</reference>
<proteinExistence type="predicted"/>
<gene>
    <name evidence="1" type="ORF">ACJIZ3_018840</name>
</gene>
<dbReference type="Proteomes" id="UP001634393">
    <property type="component" value="Unassembled WGS sequence"/>
</dbReference>
<accession>A0ABD3T0P9</accession>
<name>A0ABD3T0P9_9LAMI</name>
<sequence length="51" mass="5760">MFINTCITYAGGGGSSDEEEVHSEDILCMEMDGICMGKYIKCLLHYIQVFY</sequence>